<dbReference type="FunFam" id="3.40.50.300:FF:000134">
    <property type="entry name" value="Iron-enterobactin ABC transporter ATP-binding protein"/>
    <property type="match status" value="1"/>
</dbReference>
<comment type="similarity">
    <text evidence="1">Belongs to the ABC transporter superfamily.</text>
</comment>
<dbReference type="OrthoDB" id="6461291at2"/>
<comment type="function">
    <text evidence="6">Part of the ABC transporter complex HmuTUV involved in hemin import. Responsible for energy coupling to the transport system.</text>
</comment>
<dbReference type="PANTHER" id="PTHR42794:SF1">
    <property type="entry name" value="HEMIN IMPORT ATP-BINDING PROTEIN HMUV"/>
    <property type="match status" value="1"/>
</dbReference>
<organism evidence="8 9">
    <name type="scientific">Marinomonas primoryensis</name>
    <dbReference type="NCBI Taxonomy" id="178399"/>
    <lineage>
        <taxon>Bacteria</taxon>
        <taxon>Pseudomonadati</taxon>
        <taxon>Pseudomonadota</taxon>
        <taxon>Gammaproteobacteria</taxon>
        <taxon>Oceanospirillales</taxon>
        <taxon>Oceanospirillaceae</taxon>
        <taxon>Marinomonas</taxon>
    </lineage>
</organism>
<feature type="domain" description="ABC transporter" evidence="7">
    <location>
        <begin position="3"/>
        <end position="244"/>
    </location>
</feature>
<accession>A0A2Z4PME2</accession>
<dbReference type="Proteomes" id="UP000249898">
    <property type="component" value="Chromosome"/>
</dbReference>
<dbReference type="PANTHER" id="PTHR42794">
    <property type="entry name" value="HEMIN IMPORT ATP-BINDING PROTEIN HMUV"/>
    <property type="match status" value="1"/>
</dbReference>
<evidence type="ECO:0000256" key="3">
    <source>
        <dbReference type="ARBA" id="ARBA00022741"/>
    </source>
</evidence>
<proteinExistence type="inferred from homology"/>
<protein>
    <recommendedName>
        <fullName evidence="7">ABC transporter domain-containing protein</fullName>
    </recommendedName>
</protein>
<dbReference type="GO" id="GO:0016887">
    <property type="term" value="F:ATP hydrolysis activity"/>
    <property type="evidence" value="ECO:0007669"/>
    <property type="project" value="InterPro"/>
</dbReference>
<keyword evidence="4" id="KW-0067">ATP-binding</keyword>
<evidence type="ECO:0000256" key="4">
    <source>
        <dbReference type="ARBA" id="ARBA00022840"/>
    </source>
</evidence>
<dbReference type="SUPFAM" id="SSF52540">
    <property type="entry name" value="P-loop containing nucleoside triphosphate hydrolases"/>
    <property type="match status" value="1"/>
</dbReference>
<evidence type="ECO:0000256" key="6">
    <source>
        <dbReference type="ARBA" id="ARBA00037066"/>
    </source>
</evidence>
<reference evidence="8 9" key="1">
    <citation type="submission" date="2016-06" db="EMBL/GenBank/DDBJ databases">
        <title>The sequenced genome of the ice-adhering bacterium Marinomonas primoryensis, from Antarctica.</title>
        <authorList>
            <person name="Graham L."/>
            <person name="Vance T.D.R."/>
            <person name="Davies P.L."/>
        </authorList>
    </citation>
    <scope>NUCLEOTIDE SEQUENCE [LARGE SCALE GENOMIC DNA]</scope>
    <source>
        <strain evidence="8 9">AceL</strain>
    </source>
</reference>
<sequence length="264" mass="29536">MCIDVQSLSISIDKKTLLDSVDLTIRPNELTILIGPNGAGKSTLLKACSGDMLPTYGSIFINQNPIHSFSSAKLAKTRAVMTQSYEMGFGFTVIEIVSMGCFTYEEQVSQHQKREIIRDVMNFMEIAHLSERNFMTLSGGEQQRTQLARVLAQLWLPYEQEEARYLFLDEPTSSLDVFHQYHVLSLAQELTKRNIGVLAVVHDLSLAASFADQLVLINNGEIITKGVPESVLQRSHLANVYGIKAEYFHHSVGAKPSVLMDRKQ</sequence>
<dbReference type="CDD" id="cd03214">
    <property type="entry name" value="ABC_Iron-Siderophores_B12_Hemin"/>
    <property type="match status" value="1"/>
</dbReference>
<dbReference type="RefSeq" id="WP_112134822.1">
    <property type="nucleotide sequence ID" value="NZ_CP016181.1"/>
</dbReference>
<evidence type="ECO:0000259" key="7">
    <source>
        <dbReference type="PROSITE" id="PS50893"/>
    </source>
</evidence>
<evidence type="ECO:0000256" key="5">
    <source>
        <dbReference type="ARBA" id="ARBA00022967"/>
    </source>
</evidence>
<dbReference type="AlphaFoldDB" id="A0A2Z4PME2"/>
<keyword evidence="2" id="KW-0813">Transport</keyword>
<name>A0A2Z4PME2_9GAMM</name>
<dbReference type="EMBL" id="CP016181">
    <property type="protein sequence ID" value="AWX98651.1"/>
    <property type="molecule type" value="Genomic_DNA"/>
</dbReference>
<evidence type="ECO:0000313" key="9">
    <source>
        <dbReference type="Proteomes" id="UP000249898"/>
    </source>
</evidence>
<dbReference type="InterPro" id="IPR003593">
    <property type="entry name" value="AAA+_ATPase"/>
</dbReference>
<keyword evidence="3" id="KW-0547">Nucleotide-binding</keyword>
<evidence type="ECO:0000256" key="1">
    <source>
        <dbReference type="ARBA" id="ARBA00005417"/>
    </source>
</evidence>
<gene>
    <name evidence="8" type="ORF">A8139_00585</name>
</gene>
<evidence type="ECO:0000256" key="2">
    <source>
        <dbReference type="ARBA" id="ARBA00022448"/>
    </source>
</evidence>
<dbReference type="Gene3D" id="3.40.50.300">
    <property type="entry name" value="P-loop containing nucleotide triphosphate hydrolases"/>
    <property type="match status" value="1"/>
</dbReference>
<dbReference type="GO" id="GO:0005524">
    <property type="term" value="F:ATP binding"/>
    <property type="evidence" value="ECO:0007669"/>
    <property type="project" value="UniProtKB-KW"/>
</dbReference>
<dbReference type="PROSITE" id="PS50893">
    <property type="entry name" value="ABC_TRANSPORTER_2"/>
    <property type="match status" value="1"/>
</dbReference>
<dbReference type="InterPro" id="IPR003439">
    <property type="entry name" value="ABC_transporter-like_ATP-bd"/>
</dbReference>
<dbReference type="SMART" id="SM00382">
    <property type="entry name" value="AAA"/>
    <property type="match status" value="1"/>
</dbReference>
<dbReference type="Pfam" id="PF00005">
    <property type="entry name" value="ABC_tran"/>
    <property type="match status" value="1"/>
</dbReference>
<keyword evidence="5" id="KW-1278">Translocase</keyword>
<dbReference type="InterPro" id="IPR027417">
    <property type="entry name" value="P-loop_NTPase"/>
</dbReference>
<evidence type="ECO:0000313" key="8">
    <source>
        <dbReference type="EMBL" id="AWX98651.1"/>
    </source>
</evidence>
<dbReference type="NCBIfam" id="NF010068">
    <property type="entry name" value="PRK13548.1"/>
    <property type="match status" value="1"/>
</dbReference>